<comment type="caution">
    <text evidence="2">The sequence shown here is derived from an EMBL/GenBank/DDBJ whole genome shotgun (WGS) entry which is preliminary data.</text>
</comment>
<organism evidence="2 3">
    <name type="scientific">Streptomyces flavalbus</name>
    <dbReference type="NCBI Taxonomy" id="2665155"/>
    <lineage>
        <taxon>Bacteria</taxon>
        <taxon>Bacillati</taxon>
        <taxon>Actinomycetota</taxon>
        <taxon>Actinomycetes</taxon>
        <taxon>Kitasatosporales</taxon>
        <taxon>Streptomycetaceae</taxon>
        <taxon>Streptomyces</taxon>
    </lineage>
</organism>
<accession>A0ABW2W9W4</accession>
<evidence type="ECO:0008006" key="4">
    <source>
        <dbReference type="Google" id="ProtNLM"/>
    </source>
</evidence>
<reference evidence="3" key="1">
    <citation type="journal article" date="2019" name="Int. J. Syst. Evol. Microbiol.">
        <title>The Global Catalogue of Microorganisms (GCM) 10K type strain sequencing project: providing services to taxonomists for standard genome sequencing and annotation.</title>
        <authorList>
            <consortium name="The Broad Institute Genomics Platform"/>
            <consortium name="The Broad Institute Genome Sequencing Center for Infectious Disease"/>
            <person name="Wu L."/>
            <person name="Ma J."/>
        </authorList>
    </citation>
    <scope>NUCLEOTIDE SEQUENCE [LARGE SCALE GENOMIC DNA]</scope>
    <source>
        <strain evidence="3">CGMCC 4.7400</strain>
    </source>
</reference>
<gene>
    <name evidence="2" type="ORF">ACFQZ6_18895</name>
</gene>
<proteinExistence type="predicted"/>
<sequence length="281" mass="28922">MIRPPAAVAAAVVRVPVALVLPVAVVLGAGGCSGLGETAPARPVRVSPSPVSPAPRTSAPTAPATAPALSTGQARAALVTDADLGEPWVPTEGAASWRDGYLKARTSPGTPRDCQRLLDVLYTDELLGAPPRAVTGLDDAYTGAQLRYQVTTRRPADVDRTLAWLADMPERCGEFTATTASGGTERVQVYDAALPDAGDARQGLRLTVTPEAGEAGEPDEPDRPEGGAPLTLDVAAVRVGEDALALTNGGLDVVWSEITQAVAELGAERLAAVRKQGRAQV</sequence>
<feature type="region of interest" description="Disordered" evidence="1">
    <location>
        <begin position="210"/>
        <end position="229"/>
    </location>
</feature>
<feature type="compositionally biased region" description="Low complexity" evidence="1">
    <location>
        <begin position="39"/>
        <end position="68"/>
    </location>
</feature>
<dbReference type="Proteomes" id="UP001597023">
    <property type="component" value="Unassembled WGS sequence"/>
</dbReference>
<dbReference type="PROSITE" id="PS51257">
    <property type="entry name" value="PROKAR_LIPOPROTEIN"/>
    <property type="match status" value="1"/>
</dbReference>
<evidence type="ECO:0000313" key="3">
    <source>
        <dbReference type="Proteomes" id="UP001597023"/>
    </source>
</evidence>
<dbReference type="RefSeq" id="WP_381610670.1">
    <property type="nucleotide sequence ID" value="NZ_JBHTEB010000001.1"/>
</dbReference>
<protein>
    <recommendedName>
        <fullName evidence="4">Sensor domain-containing protein</fullName>
    </recommendedName>
</protein>
<evidence type="ECO:0000313" key="2">
    <source>
        <dbReference type="EMBL" id="MFD0316245.1"/>
    </source>
</evidence>
<dbReference type="EMBL" id="JBHTEB010000001">
    <property type="protein sequence ID" value="MFD0316245.1"/>
    <property type="molecule type" value="Genomic_DNA"/>
</dbReference>
<keyword evidence="3" id="KW-1185">Reference proteome</keyword>
<evidence type="ECO:0000256" key="1">
    <source>
        <dbReference type="SAM" id="MobiDB-lite"/>
    </source>
</evidence>
<feature type="region of interest" description="Disordered" evidence="1">
    <location>
        <begin position="37"/>
        <end position="72"/>
    </location>
</feature>
<name>A0ABW2W9W4_9ACTN</name>